<evidence type="ECO:0000313" key="5">
    <source>
        <dbReference type="EMBL" id="KZL77877.1"/>
    </source>
</evidence>
<dbReference type="SUPFAM" id="SSF55729">
    <property type="entry name" value="Acyl-CoA N-acyltransferases (Nat)"/>
    <property type="match status" value="1"/>
</dbReference>
<reference evidence="5 6" key="1">
    <citation type="submission" date="2015-06" db="EMBL/GenBank/DDBJ databases">
        <title>Survival trade-offs in plant roots during colonization by closely related pathogenic and mutualistic fungi.</title>
        <authorList>
            <person name="Hacquard S."/>
            <person name="Kracher B."/>
            <person name="Hiruma K."/>
            <person name="Weinman A."/>
            <person name="Muench P."/>
            <person name="Garrido Oter R."/>
            <person name="Ver Loren van Themaat E."/>
            <person name="Dallerey J.-F."/>
            <person name="Damm U."/>
            <person name="Henrissat B."/>
            <person name="Lespinet O."/>
            <person name="Thon M."/>
            <person name="Kemen E."/>
            <person name="McHardy A.C."/>
            <person name="Schulze-Lefert P."/>
            <person name="O'Connell R.J."/>
        </authorList>
    </citation>
    <scope>NUCLEOTIDE SEQUENCE [LARGE SCALE GENOMIC DNA]</scope>
    <source>
        <strain evidence="5 6">0861</strain>
    </source>
</reference>
<evidence type="ECO:0000313" key="6">
    <source>
        <dbReference type="Proteomes" id="UP000076552"/>
    </source>
</evidence>
<protein>
    <submittedName>
        <fullName evidence="5">GCN5-related N-acetyltransferase</fullName>
    </submittedName>
</protein>
<dbReference type="OrthoDB" id="630895at2759"/>
<dbReference type="Proteomes" id="UP000076552">
    <property type="component" value="Unassembled WGS sequence"/>
</dbReference>
<keyword evidence="2" id="KW-0012">Acyltransferase</keyword>
<dbReference type="PROSITE" id="PS51186">
    <property type="entry name" value="GNAT"/>
    <property type="match status" value="1"/>
</dbReference>
<dbReference type="PANTHER" id="PTHR43792:SF8">
    <property type="entry name" value="[RIBOSOMAL PROTEIN US5]-ALANINE N-ACETYLTRANSFERASE"/>
    <property type="match status" value="1"/>
</dbReference>
<gene>
    <name evidence="5" type="ORF">CT0861_02771</name>
</gene>
<keyword evidence="1 5" id="KW-0808">Transferase</keyword>
<comment type="caution">
    <text evidence="5">The sequence shown here is derived from an EMBL/GenBank/DDBJ whole genome shotgun (WGS) entry which is preliminary data.</text>
</comment>
<organism evidence="5 6">
    <name type="scientific">Colletotrichum tofieldiae</name>
    <dbReference type="NCBI Taxonomy" id="708197"/>
    <lineage>
        <taxon>Eukaryota</taxon>
        <taxon>Fungi</taxon>
        <taxon>Dikarya</taxon>
        <taxon>Ascomycota</taxon>
        <taxon>Pezizomycotina</taxon>
        <taxon>Sordariomycetes</taxon>
        <taxon>Hypocreomycetidae</taxon>
        <taxon>Glomerellales</taxon>
        <taxon>Glomerellaceae</taxon>
        <taxon>Colletotrichum</taxon>
        <taxon>Colletotrichum spaethianum species complex</taxon>
    </lineage>
</organism>
<evidence type="ECO:0000256" key="3">
    <source>
        <dbReference type="ARBA" id="ARBA00038502"/>
    </source>
</evidence>
<dbReference type="PANTHER" id="PTHR43792">
    <property type="entry name" value="GNAT FAMILY, PUTATIVE (AFU_ORTHOLOGUE AFUA_3G00765)-RELATED-RELATED"/>
    <property type="match status" value="1"/>
</dbReference>
<name>A0A166YNN5_9PEZI</name>
<dbReference type="Gene3D" id="3.40.630.30">
    <property type="match status" value="1"/>
</dbReference>
<evidence type="ECO:0000256" key="1">
    <source>
        <dbReference type="ARBA" id="ARBA00022679"/>
    </source>
</evidence>
<sequence length="190" mass="20756">MAASQDLPAPILTLKKGVIRPYHSADAASLAQAANSKAVAAFLRNYFPHPYTLADAESWISLNQTPPLHNWVIACPATGAVMGSIGVVPGKDVYSRGYELGYWLGEEFWGRGVMGELVPAFVRWVFDGMGGGAEEVERVWAGVFSENTASRRLLEKSGFAFEGRLRRAVVKDGVFMDELVYSIIRSDLVT</sequence>
<dbReference type="InterPro" id="IPR016181">
    <property type="entry name" value="Acyl_CoA_acyltransferase"/>
</dbReference>
<proteinExistence type="inferred from homology"/>
<keyword evidence="6" id="KW-1185">Reference proteome</keyword>
<dbReference type="InterPro" id="IPR051531">
    <property type="entry name" value="N-acetyltransferase"/>
</dbReference>
<dbReference type="InterPro" id="IPR000182">
    <property type="entry name" value="GNAT_dom"/>
</dbReference>
<accession>A0A166YNN5</accession>
<evidence type="ECO:0000259" key="4">
    <source>
        <dbReference type="PROSITE" id="PS51186"/>
    </source>
</evidence>
<dbReference type="GO" id="GO:0016747">
    <property type="term" value="F:acyltransferase activity, transferring groups other than amino-acyl groups"/>
    <property type="evidence" value="ECO:0007669"/>
    <property type="project" value="InterPro"/>
</dbReference>
<evidence type="ECO:0000256" key="2">
    <source>
        <dbReference type="ARBA" id="ARBA00023315"/>
    </source>
</evidence>
<feature type="domain" description="N-acetyltransferase" evidence="4">
    <location>
        <begin position="17"/>
        <end position="181"/>
    </location>
</feature>
<dbReference type="AlphaFoldDB" id="A0A166YNN5"/>
<dbReference type="STRING" id="708197.A0A166YNN5"/>
<dbReference type="EMBL" id="LFIV01000005">
    <property type="protein sequence ID" value="KZL77877.1"/>
    <property type="molecule type" value="Genomic_DNA"/>
</dbReference>
<comment type="similarity">
    <text evidence="3">Belongs to the acetyltransferase family. RimJ subfamily.</text>
</comment>
<dbReference type="Pfam" id="PF13302">
    <property type="entry name" value="Acetyltransf_3"/>
    <property type="match status" value="1"/>
</dbReference>